<evidence type="ECO:0000313" key="4">
    <source>
        <dbReference type="Proteomes" id="UP000190080"/>
    </source>
</evidence>
<dbReference type="GO" id="GO:0033745">
    <property type="term" value="F:L-methionine-(R)-S-oxide reductase activity"/>
    <property type="evidence" value="ECO:0007669"/>
    <property type="project" value="UniProtKB-EC"/>
</dbReference>
<proteinExistence type="inferred from homology"/>
<dbReference type="AlphaFoldDB" id="A0A1V4IZ31"/>
<protein>
    <submittedName>
        <fullName evidence="3">Free methionine-R-sulfoxide reductase</fullName>
        <ecNumber evidence="3">1.8.4.14</ecNumber>
    </submittedName>
</protein>
<gene>
    <name evidence="3" type="primary">msrC</name>
    <name evidence="3" type="ORF">CLORY_00340</name>
</gene>
<comment type="similarity">
    <text evidence="1">Belongs to the free Met sulfoxide reductase family.</text>
</comment>
<dbReference type="PANTHER" id="PTHR21021:SF15">
    <property type="entry name" value="FREE METHIONINE-R-SULFOXIDE REDUCTASE"/>
    <property type="match status" value="1"/>
</dbReference>
<dbReference type="EC" id="1.8.4.14" evidence="3"/>
<organism evidence="3 4">
    <name type="scientific">Clostridium oryzae</name>
    <dbReference type="NCBI Taxonomy" id="1450648"/>
    <lineage>
        <taxon>Bacteria</taxon>
        <taxon>Bacillati</taxon>
        <taxon>Bacillota</taxon>
        <taxon>Clostridia</taxon>
        <taxon>Eubacteriales</taxon>
        <taxon>Clostridiaceae</taxon>
        <taxon>Clostridium</taxon>
    </lineage>
</organism>
<dbReference type="InterPro" id="IPR003018">
    <property type="entry name" value="GAF"/>
</dbReference>
<dbReference type="RefSeq" id="WP_079421560.1">
    <property type="nucleotide sequence ID" value="NZ_MZGV01000001.1"/>
</dbReference>
<dbReference type="Pfam" id="PF01590">
    <property type="entry name" value="GAF"/>
    <property type="match status" value="1"/>
</dbReference>
<dbReference type="PANTHER" id="PTHR21021">
    <property type="entry name" value="GAF/PUTATIVE CYTOSKELETAL PROTEIN"/>
    <property type="match status" value="1"/>
</dbReference>
<dbReference type="OrthoDB" id="9796252at2"/>
<keyword evidence="4" id="KW-1185">Reference proteome</keyword>
<dbReference type="Proteomes" id="UP000190080">
    <property type="component" value="Unassembled WGS sequence"/>
</dbReference>
<evidence type="ECO:0000259" key="2">
    <source>
        <dbReference type="Pfam" id="PF01590"/>
    </source>
</evidence>
<dbReference type="STRING" id="1450648.CLORY_00340"/>
<keyword evidence="3" id="KW-0560">Oxidoreductase</keyword>
<evidence type="ECO:0000256" key="1">
    <source>
        <dbReference type="ARBA" id="ARBA00038454"/>
    </source>
</evidence>
<accession>A0A1V4IZ31</accession>
<feature type="domain" description="GAF" evidence="2">
    <location>
        <begin position="46"/>
        <end position="147"/>
    </location>
</feature>
<dbReference type="InterPro" id="IPR051330">
    <property type="entry name" value="Phosphatase_reg/MetRdx"/>
</dbReference>
<reference evidence="3 4" key="1">
    <citation type="submission" date="2017-03" db="EMBL/GenBank/DDBJ databases">
        <title>Genome sequence of Clostridium oryzae DSM 28571.</title>
        <authorList>
            <person name="Poehlein A."/>
            <person name="Daniel R."/>
        </authorList>
    </citation>
    <scope>NUCLEOTIDE SEQUENCE [LARGE SCALE GENOMIC DNA]</scope>
    <source>
        <strain evidence="3 4">DSM 28571</strain>
    </source>
</reference>
<dbReference type="InterPro" id="IPR029016">
    <property type="entry name" value="GAF-like_dom_sf"/>
</dbReference>
<dbReference type="InterPro" id="IPR000614">
    <property type="entry name" value="FRMsr_CS"/>
</dbReference>
<dbReference type="Gene3D" id="3.30.450.40">
    <property type="match status" value="1"/>
</dbReference>
<dbReference type="SUPFAM" id="SSF55781">
    <property type="entry name" value="GAF domain-like"/>
    <property type="match status" value="1"/>
</dbReference>
<sequence>MFDISIYDKMSLNDRYDTMLTSLEGLISGDESDLTKLCNAAALINALISDLNWCGFYIYSNNELVLGPFQGMPACTKIKVEAGVCGKAASTKETIVVEDVHSFEGHIACDSASNSELVVPIVKDDNLIGVLDLDSFKVGRFSNSEKIYLEKAVEVLNKYINWEHIISAF</sequence>
<name>A0A1V4IZ31_9CLOT</name>
<evidence type="ECO:0000313" key="3">
    <source>
        <dbReference type="EMBL" id="OPJ65034.1"/>
    </source>
</evidence>
<dbReference type="EMBL" id="MZGV01000001">
    <property type="protein sequence ID" value="OPJ65034.1"/>
    <property type="molecule type" value="Genomic_DNA"/>
</dbReference>
<comment type="caution">
    <text evidence="3">The sequence shown here is derived from an EMBL/GenBank/DDBJ whole genome shotgun (WGS) entry which is preliminary data.</text>
</comment>
<dbReference type="FunFam" id="3.30.450.40:FF:000008">
    <property type="entry name" value="GAF domain-containing proteins"/>
    <property type="match status" value="1"/>
</dbReference>
<dbReference type="GO" id="GO:0005829">
    <property type="term" value="C:cytosol"/>
    <property type="evidence" value="ECO:0007669"/>
    <property type="project" value="TreeGrafter"/>
</dbReference>
<dbReference type="PROSITE" id="PS01320">
    <property type="entry name" value="UPF0067"/>
    <property type="match status" value="1"/>
</dbReference>